<feature type="domain" description="Exonuclease VII large subunit C-terminal" evidence="6">
    <location>
        <begin position="88"/>
        <end position="266"/>
    </location>
</feature>
<sequence length="376" mass="41599">MSQYKISQGKWVFFDLKDERSVVNCFSTVYTLRALLEDGMKIRVTGYPKIHDRSGRFSITVQAVELVGVGSLQRAYLLLKQKLTAEGLFDPARKRPLPFLPTRVGVIGSKDSAGFGDFKRILNNRWSGLEIELRHVAVQGEQAVSDIVQAFQEFNKGDESDRPEVIALIRGGGSMEDLAAFNTEEVARAIYGSKAPVICGVGHEKDETLADLVADVRASTPSNAAERMVPDRKDFISQLDFTLEHLGQKLEHKVFNLRHEVLHRLNAIASYAEAPLQKCRLLVGSFYGLVGKLETTVKHKAEFILSCERLLKSFNPGQVLNRGYSITRGLKGAIITNPSQVDVGEEIVVELSKGKIHGKVSGKEKEGEMEQAAMAV</sequence>
<evidence type="ECO:0000256" key="4">
    <source>
        <dbReference type="ARBA" id="ARBA00022839"/>
    </source>
</evidence>
<evidence type="ECO:0000256" key="1">
    <source>
        <dbReference type="ARBA" id="ARBA00022490"/>
    </source>
</evidence>
<dbReference type="InterPro" id="IPR003753">
    <property type="entry name" value="Exonuc_VII_L"/>
</dbReference>
<keyword evidence="4 5" id="KW-0269">Exonuclease</keyword>
<evidence type="ECO:0000256" key="5">
    <source>
        <dbReference type="HAMAP-Rule" id="MF_00378"/>
    </source>
</evidence>
<keyword evidence="3 5" id="KW-0378">Hydrolase</keyword>
<evidence type="ECO:0000259" key="6">
    <source>
        <dbReference type="Pfam" id="PF02601"/>
    </source>
</evidence>
<comment type="subunit">
    <text evidence="5">Heterooligomer composed of large and small subunits.</text>
</comment>
<gene>
    <name evidence="5" type="primary">xseA</name>
    <name evidence="8" type="ORF">UX39_C0013G0005</name>
</gene>
<keyword evidence="1 5" id="KW-0963">Cytoplasm</keyword>
<dbReference type="InterPro" id="IPR020579">
    <property type="entry name" value="Exonuc_VII_lsu_C"/>
</dbReference>
<dbReference type="PANTHER" id="PTHR30008">
    <property type="entry name" value="EXODEOXYRIBONUCLEASE 7 LARGE SUBUNIT"/>
    <property type="match status" value="1"/>
</dbReference>
<comment type="function">
    <text evidence="5">Bidirectionally degrades single-stranded DNA into large acid-insoluble oligonucleotides, which are then degraded further into small acid-soluble oligonucleotides.</text>
</comment>
<dbReference type="EC" id="3.1.11.6" evidence="5"/>
<evidence type="ECO:0000256" key="2">
    <source>
        <dbReference type="ARBA" id="ARBA00022722"/>
    </source>
</evidence>
<comment type="subcellular location">
    <subcellularLocation>
        <location evidence="5">Cytoplasm</location>
    </subcellularLocation>
</comment>
<dbReference type="GO" id="GO:0005737">
    <property type="term" value="C:cytoplasm"/>
    <property type="evidence" value="ECO:0007669"/>
    <property type="project" value="UniProtKB-SubCell"/>
</dbReference>
<name>A0A0G1R7K9_9BACT</name>
<comment type="catalytic activity">
    <reaction evidence="5">
        <text>Exonucleolytic cleavage in either 5'- to 3'- or 3'- to 5'-direction to yield nucleoside 5'-phosphates.</text>
        <dbReference type="EC" id="3.1.11.6"/>
    </reaction>
</comment>
<evidence type="ECO:0000313" key="9">
    <source>
        <dbReference type="Proteomes" id="UP000034175"/>
    </source>
</evidence>
<dbReference type="PANTHER" id="PTHR30008:SF0">
    <property type="entry name" value="EXODEOXYRIBONUCLEASE 7 LARGE SUBUNIT"/>
    <property type="match status" value="1"/>
</dbReference>
<comment type="caution">
    <text evidence="8">The sequence shown here is derived from an EMBL/GenBank/DDBJ whole genome shotgun (WGS) entry which is preliminary data.</text>
</comment>
<dbReference type="InterPro" id="IPR025824">
    <property type="entry name" value="OB-fold_nuc-bd_dom"/>
</dbReference>
<keyword evidence="2 5" id="KW-0540">Nuclease</keyword>
<dbReference type="HAMAP" id="MF_00378">
    <property type="entry name" value="Exonuc_7_L"/>
    <property type="match status" value="1"/>
</dbReference>
<proteinExistence type="inferred from homology"/>
<protein>
    <recommendedName>
        <fullName evidence="5">Exodeoxyribonuclease 7 large subunit</fullName>
        <ecNumber evidence="5">3.1.11.6</ecNumber>
    </recommendedName>
    <alternativeName>
        <fullName evidence="5">Exodeoxyribonuclease VII large subunit</fullName>
        <shortName evidence="5">Exonuclease VII large subunit</shortName>
    </alternativeName>
</protein>
<evidence type="ECO:0000256" key="3">
    <source>
        <dbReference type="ARBA" id="ARBA00022801"/>
    </source>
</evidence>
<dbReference type="AlphaFoldDB" id="A0A0G1R7K9"/>
<dbReference type="GO" id="GO:0008855">
    <property type="term" value="F:exodeoxyribonuclease VII activity"/>
    <property type="evidence" value="ECO:0007669"/>
    <property type="project" value="UniProtKB-UniRule"/>
</dbReference>
<dbReference type="Proteomes" id="UP000034175">
    <property type="component" value="Unassembled WGS sequence"/>
</dbReference>
<dbReference type="GO" id="GO:0009318">
    <property type="term" value="C:exodeoxyribonuclease VII complex"/>
    <property type="evidence" value="ECO:0007669"/>
    <property type="project" value="UniProtKB-UniRule"/>
</dbReference>
<comment type="similarity">
    <text evidence="5">Belongs to the XseA family.</text>
</comment>
<accession>A0A0G1R7K9</accession>
<dbReference type="Pfam" id="PF13742">
    <property type="entry name" value="tRNA_anti_2"/>
    <property type="match status" value="1"/>
</dbReference>
<evidence type="ECO:0000259" key="7">
    <source>
        <dbReference type="Pfam" id="PF13742"/>
    </source>
</evidence>
<dbReference type="NCBIfam" id="TIGR00237">
    <property type="entry name" value="xseA"/>
    <property type="match status" value="1"/>
</dbReference>
<evidence type="ECO:0000313" key="8">
    <source>
        <dbReference type="EMBL" id="KKU26058.1"/>
    </source>
</evidence>
<dbReference type="Pfam" id="PF02601">
    <property type="entry name" value="Exonuc_VII_L"/>
    <property type="match status" value="1"/>
</dbReference>
<dbReference type="GO" id="GO:0006308">
    <property type="term" value="P:DNA catabolic process"/>
    <property type="evidence" value="ECO:0007669"/>
    <property type="project" value="UniProtKB-UniRule"/>
</dbReference>
<organism evidence="8 9">
    <name type="scientific">Candidatus Magasanikbacteria bacterium GW2011_GWA2_46_17</name>
    <dbReference type="NCBI Taxonomy" id="1619042"/>
    <lineage>
        <taxon>Bacteria</taxon>
        <taxon>Candidatus Magasanikiibacteriota</taxon>
    </lineage>
</organism>
<dbReference type="GO" id="GO:0003676">
    <property type="term" value="F:nucleic acid binding"/>
    <property type="evidence" value="ECO:0007669"/>
    <property type="project" value="InterPro"/>
</dbReference>
<feature type="domain" description="OB-fold nucleic acid binding" evidence="7">
    <location>
        <begin position="2"/>
        <end position="64"/>
    </location>
</feature>
<dbReference type="EMBL" id="LCMA01000013">
    <property type="protein sequence ID" value="KKU26058.1"/>
    <property type="molecule type" value="Genomic_DNA"/>
</dbReference>
<dbReference type="PATRIC" id="fig|1619042.3.peg.438"/>
<reference evidence="8 9" key="1">
    <citation type="journal article" date="2015" name="Nature">
        <title>rRNA introns, odd ribosomes, and small enigmatic genomes across a large radiation of phyla.</title>
        <authorList>
            <person name="Brown C.T."/>
            <person name="Hug L.A."/>
            <person name="Thomas B.C."/>
            <person name="Sharon I."/>
            <person name="Castelle C.J."/>
            <person name="Singh A."/>
            <person name="Wilkins M.J."/>
            <person name="Williams K.H."/>
            <person name="Banfield J.F."/>
        </authorList>
    </citation>
    <scope>NUCLEOTIDE SEQUENCE [LARGE SCALE GENOMIC DNA]</scope>
</reference>
<dbReference type="CDD" id="cd04489">
    <property type="entry name" value="ExoVII_LU_OBF"/>
    <property type="match status" value="1"/>
</dbReference>